<accession>A0ABN2MX71</accession>
<evidence type="ECO:0000256" key="1">
    <source>
        <dbReference type="SAM" id="MobiDB-lite"/>
    </source>
</evidence>
<reference evidence="3 4" key="1">
    <citation type="journal article" date="2019" name="Int. J. Syst. Evol. Microbiol.">
        <title>The Global Catalogue of Microorganisms (GCM) 10K type strain sequencing project: providing services to taxonomists for standard genome sequencing and annotation.</title>
        <authorList>
            <consortium name="The Broad Institute Genomics Platform"/>
            <consortium name="The Broad Institute Genome Sequencing Center for Infectious Disease"/>
            <person name="Wu L."/>
            <person name="Ma J."/>
        </authorList>
    </citation>
    <scope>NUCLEOTIDE SEQUENCE [LARGE SCALE GENOMIC DNA]</scope>
    <source>
        <strain evidence="3 4">JCM 14323</strain>
    </source>
</reference>
<protein>
    <recommendedName>
        <fullName evidence="2">Helix-turn-helix domain-containing protein</fullName>
    </recommendedName>
</protein>
<proteinExistence type="predicted"/>
<name>A0ABN2MX71_9MICO</name>
<feature type="region of interest" description="Disordered" evidence="1">
    <location>
        <begin position="20"/>
        <end position="42"/>
    </location>
</feature>
<dbReference type="InterPro" id="IPR010093">
    <property type="entry name" value="SinI_DNA-bd"/>
</dbReference>
<dbReference type="Pfam" id="PF12728">
    <property type="entry name" value="HTH_17"/>
    <property type="match status" value="1"/>
</dbReference>
<feature type="domain" description="Helix-turn-helix" evidence="2">
    <location>
        <begin position="53"/>
        <end position="101"/>
    </location>
</feature>
<sequence>MLLPPATPSAAPGTIVAEPCRNAGKLSTPGSPSRPQVDNRMVSTSEAGELGRFLSVADAAQILEVDPATILGLIGTGELPAIRVGDSGPWRIERTQLEFWIDFRLEQTRRSALWNQGEFADVTDFSNVTSMGPRPLLP</sequence>
<organism evidence="3 4">
    <name type="scientific">Agromyces salentinus</name>
    <dbReference type="NCBI Taxonomy" id="269421"/>
    <lineage>
        <taxon>Bacteria</taxon>
        <taxon>Bacillati</taxon>
        <taxon>Actinomycetota</taxon>
        <taxon>Actinomycetes</taxon>
        <taxon>Micrococcales</taxon>
        <taxon>Microbacteriaceae</taxon>
        <taxon>Agromyces</taxon>
    </lineage>
</organism>
<evidence type="ECO:0000313" key="4">
    <source>
        <dbReference type="Proteomes" id="UP001501746"/>
    </source>
</evidence>
<dbReference type="Proteomes" id="UP001501746">
    <property type="component" value="Unassembled WGS sequence"/>
</dbReference>
<dbReference type="NCBIfam" id="TIGR01764">
    <property type="entry name" value="excise"/>
    <property type="match status" value="1"/>
</dbReference>
<evidence type="ECO:0000313" key="3">
    <source>
        <dbReference type="EMBL" id="GAA1841031.1"/>
    </source>
</evidence>
<evidence type="ECO:0000259" key="2">
    <source>
        <dbReference type="Pfam" id="PF12728"/>
    </source>
</evidence>
<gene>
    <name evidence="3" type="ORF">GCM10009750_28950</name>
</gene>
<dbReference type="EMBL" id="BAAANK010000008">
    <property type="protein sequence ID" value="GAA1841031.1"/>
    <property type="molecule type" value="Genomic_DNA"/>
</dbReference>
<keyword evidence="4" id="KW-1185">Reference proteome</keyword>
<comment type="caution">
    <text evidence="3">The sequence shown here is derived from an EMBL/GenBank/DDBJ whole genome shotgun (WGS) entry which is preliminary data.</text>
</comment>
<feature type="compositionally biased region" description="Polar residues" evidence="1">
    <location>
        <begin position="28"/>
        <end position="42"/>
    </location>
</feature>
<dbReference type="InterPro" id="IPR041657">
    <property type="entry name" value="HTH_17"/>
</dbReference>